<dbReference type="EMBL" id="GEEE01018548">
    <property type="protein sequence ID" value="JAP44677.1"/>
    <property type="molecule type" value="Transcribed_RNA"/>
</dbReference>
<dbReference type="EMBL" id="GEEE01001125">
    <property type="protein sequence ID" value="JAP62100.1"/>
    <property type="molecule type" value="Transcribed_RNA"/>
</dbReference>
<proteinExistence type="predicted"/>
<sequence length="124" mass="13844">MLRDVHVFCGADDLGVGQVFTYLNQRRHLNSTIYHVFTPGFCKQGPPLTIVAGSDKSDVSNPSLHDNLVCTCQLKTAVQLSTVGMYFWHVQLAELFVWTAVRTADHTKSSADKKYPGWQSNSQI</sequence>
<dbReference type="AlphaFoldDB" id="A0A0V0JAG9"/>
<protein>
    <submittedName>
        <fullName evidence="1">Uncharacterized protein</fullName>
    </submittedName>
</protein>
<evidence type="ECO:0000313" key="1">
    <source>
        <dbReference type="EMBL" id="JAP62100.1"/>
    </source>
</evidence>
<gene>
    <name evidence="1" type="ORF">TR111602</name>
</gene>
<reference evidence="1" key="1">
    <citation type="submission" date="2016-01" db="EMBL/GenBank/DDBJ databases">
        <title>Reference transcriptome for the parasite Schistocephalus solidus: insights into the molecular evolution of parasitism.</title>
        <authorList>
            <person name="Hebert F.O."/>
            <person name="Grambauer S."/>
            <person name="Barber I."/>
            <person name="Landry C.R."/>
            <person name="Aubin-Horth N."/>
        </authorList>
    </citation>
    <scope>NUCLEOTIDE SEQUENCE</scope>
</reference>
<name>A0A0V0JAG9_SCHSO</name>
<accession>A0A0V0JAG9</accession>
<organism evidence="1">
    <name type="scientific">Schistocephalus solidus</name>
    <name type="common">Tapeworm</name>
    <dbReference type="NCBI Taxonomy" id="70667"/>
    <lineage>
        <taxon>Eukaryota</taxon>
        <taxon>Metazoa</taxon>
        <taxon>Spiralia</taxon>
        <taxon>Lophotrochozoa</taxon>
        <taxon>Platyhelminthes</taxon>
        <taxon>Cestoda</taxon>
        <taxon>Eucestoda</taxon>
        <taxon>Diphyllobothriidea</taxon>
        <taxon>Diphyllobothriidae</taxon>
        <taxon>Schistocephalus</taxon>
    </lineage>
</organism>